<keyword evidence="2" id="KW-1185">Reference proteome</keyword>
<dbReference type="EMBL" id="JAAAID010000009">
    <property type="protein sequence ID" value="KAG0024660.1"/>
    <property type="molecule type" value="Genomic_DNA"/>
</dbReference>
<gene>
    <name evidence="1" type="ORF">BGZ80_011328</name>
</gene>
<proteinExistence type="predicted"/>
<protein>
    <submittedName>
        <fullName evidence="1">Uncharacterized protein</fullName>
    </submittedName>
</protein>
<reference evidence="1" key="1">
    <citation type="journal article" date="2020" name="Fungal Divers.">
        <title>Resolving the Mortierellaceae phylogeny through synthesis of multi-gene phylogenetics and phylogenomics.</title>
        <authorList>
            <person name="Vandepol N."/>
            <person name="Liber J."/>
            <person name="Desiro A."/>
            <person name="Na H."/>
            <person name="Kennedy M."/>
            <person name="Barry K."/>
            <person name="Grigoriev I.V."/>
            <person name="Miller A.N."/>
            <person name="O'Donnell K."/>
            <person name="Stajich J.E."/>
            <person name="Bonito G."/>
        </authorList>
    </citation>
    <scope>NUCLEOTIDE SEQUENCE</scope>
    <source>
        <strain evidence="1">NRRL 2769</strain>
    </source>
</reference>
<dbReference type="AlphaFoldDB" id="A0A9P6T4R5"/>
<evidence type="ECO:0000313" key="2">
    <source>
        <dbReference type="Proteomes" id="UP000703661"/>
    </source>
</evidence>
<evidence type="ECO:0000313" key="1">
    <source>
        <dbReference type="EMBL" id="KAG0024660.1"/>
    </source>
</evidence>
<name>A0A9P6T4R5_9FUNG</name>
<comment type="caution">
    <text evidence="1">The sequence shown here is derived from an EMBL/GenBank/DDBJ whole genome shotgun (WGS) entry which is preliminary data.</text>
</comment>
<accession>A0A9P6T4R5</accession>
<sequence length="326" mass="36819">MADMTIPTLYSQYCFFKSLSYSLYEYDWYNFVEQWQSMVAVNAPIPEFTFNLVPFFSNARRLLPVFHRYMGFARQDPEFLNTLTNVLMSTPLMIKVQTILRSPTLFTNYLAALKLDNPSASHTQVMQSIQSFLSALPAPTRLQVQRAFAEAEASDSMGLSTSTLETAFQLLHSDTQLYIDFLTTLQLNQTRNMPWDTVVSKIRTIVTAKKPYAWPGMDQFLNNLHWGHYQGGYGYSGEAGYDGAYYDDYGGYENDDIVEKVEGVDYHLDEQDDREIGAFEEGGQAHESSSNGAGVTKAQDASVGQNVVDRFADLSVADKRPAVKTF</sequence>
<organism evidence="1 2">
    <name type="scientific">Entomortierella chlamydospora</name>
    <dbReference type="NCBI Taxonomy" id="101097"/>
    <lineage>
        <taxon>Eukaryota</taxon>
        <taxon>Fungi</taxon>
        <taxon>Fungi incertae sedis</taxon>
        <taxon>Mucoromycota</taxon>
        <taxon>Mortierellomycotina</taxon>
        <taxon>Mortierellomycetes</taxon>
        <taxon>Mortierellales</taxon>
        <taxon>Mortierellaceae</taxon>
        <taxon>Entomortierella</taxon>
    </lineage>
</organism>
<dbReference type="Proteomes" id="UP000703661">
    <property type="component" value="Unassembled WGS sequence"/>
</dbReference>